<evidence type="ECO:0000256" key="1">
    <source>
        <dbReference type="ARBA" id="ARBA00004653"/>
    </source>
</evidence>
<evidence type="ECO:0000256" key="3">
    <source>
        <dbReference type="ARBA" id="ARBA00022502"/>
    </source>
</evidence>
<dbReference type="EMBL" id="UZAE01001879">
    <property type="protein sequence ID" value="VDN99156.1"/>
    <property type="molecule type" value="Genomic_DNA"/>
</dbReference>
<dbReference type="InterPro" id="IPR019402">
    <property type="entry name" value="CWH43_N"/>
</dbReference>
<feature type="transmembrane region" description="Helical" evidence="8">
    <location>
        <begin position="101"/>
        <end position="120"/>
    </location>
</feature>
<comment type="subcellular location">
    <subcellularLocation>
        <location evidence="1">Golgi apparatus membrane</location>
        <topology evidence="1">Multi-pass membrane protein</topology>
    </subcellularLocation>
</comment>
<evidence type="ECO:0000313" key="10">
    <source>
        <dbReference type="EMBL" id="VDN99156.1"/>
    </source>
</evidence>
<evidence type="ECO:0000256" key="2">
    <source>
        <dbReference type="ARBA" id="ARBA00007414"/>
    </source>
</evidence>
<evidence type="ECO:0000256" key="8">
    <source>
        <dbReference type="SAM" id="Phobius"/>
    </source>
</evidence>
<gene>
    <name evidence="10" type="ORF">HNAJ_LOCUS3297</name>
</gene>
<feature type="transmembrane region" description="Helical" evidence="8">
    <location>
        <begin position="170"/>
        <end position="187"/>
    </location>
</feature>
<dbReference type="GO" id="GO:0006506">
    <property type="term" value="P:GPI anchor biosynthetic process"/>
    <property type="evidence" value="ECO:0007669"/>
    <property type="project" value="UniProtKB-KW"/>
</dbReference>
<dbReference type="WBParaSite" id="HNAJ_0000329801-mRNA-1">
    <property type="protein sequence ID" value="HNAJ_0000329801-mRNA-1"/>
    <property type="gene ID" value="HNAJ_0000329801"/>
</dbReference>
<dbReference type="AlphaFoldDB" id="A0A0R3T8B0"/>
<keyword evidence="5 8" id="KW-1133">Transmembrane helix</keyword>
<dbReference type="GO" id="GO:0005789">
    <property type="term" value="C:endoplasmic reticulum membrane"/>
    <property type="evidence" value="ECO:0007669"/>
    <property type="project" value="TreeGrafter"/>
</dbReference>
<keyword evidence="11" id="KW-1185">Reference proteome</keyword>
<reference evidence="10 11" key="2">
    <citation type="submission" date="2018-11" db="EMBL/GenBank/DDBJ databases">
        <authorList>
            <consortium name="Pathogen Informatics"/>
        </authorList>
    </citation>
    <scope>NUCLEOTIDE SEQUENCE [LARGE SCALE GENOMIC DNA]</scope>
</reference>
<dbReference type="Proteomes" id="UP000278807">
    <property type="component" value="Unassembled WGS sequence"/>
</dbReference>
<organism evidence="12">
    <name type="scientific">Rodentolepis nana</name>
    <name type="common">Dwarf tapeworm</name>
    <name type="synonym">Hymenolepis nana</name>
    <dbReference type="NCBI Taxonomy" id="102285"/>
    <lineage>
        <taxon>Eukaryota</taxon>
        <taxon>Metazoa</taxon>
        <taxon>Spiralia</taxon>
        <taxon>Lophotrochozoa</taxon>
        <taxon>Platyhelminthes</taxon>
        <taxon>Cestoda</taxon>
        <taxon>Eucestoda</taxon>
        <taxon>Cyclophyllidea</taxon>
        <taxon>Hymenolepididae</taxon>
        <taxon>Rodentolepis</taxon>
    </lineage>
</organism>
<evidence type="ECO:0000256" key="5">
    <source>
        <dbReference type="ARBA" id="ARBA00022989"/>
    </source>
</evidence>
<sequence length="240" mass="27434">MTLSVRTVVQITASLPIVSLITCILWTMFEDSVGLTRTHCNVPNYIPSLSASVSVGLRKRIWIASIGISCILRLYIHVLYNQGLADLLVPVYSPKSLLLNTHFWVHYIEICSLFLLTIFTSVENFPVHRNSFGTFVISCGFFGFLDLFLLGRLQKSYFLSLSWRRKCRCYAAMTISIFISALCYVAHNHTCFPHLYSLFALTEYTFILTNVAYHYYIVDVIGDVPFDIFRRQPPTLSLDS</sequence>
<dbReference type="Pfam" id="PF10277">
    <property type="entry name" value="Frag1"/>
    <property type="match status" value="1"/>
</dbReference>
<evidence type="ECO:0000256" key="4">
    <source>
        <dbReference type="ARBA" id="ARBA00022692"/>
    </source>
</evidence>
<keyword evidence="3" id="KW-0337">GPI-anchor biosynthesis</keyword>
<keyword evidence="7 8" id="KW-0472">Membrane</keyword>
<name>A0A0R3T8B0_RODNA</name>
<dbReference type="PANTHER" id="PTHR12892:SF11">
    <property type="entry name" value="POST-GPI ATTACHMENT TO PROTEINS FACTOR 2"/>
    <property type="match status" value="1"/>
</dbReference>
<evidence type="ECO:0000313" key="11">
    <source>
        <dbReference type="Proteomes" id="UP000278807"/>
    </source>
</evidence>
<feature type="domain" description="CWH43-like N-terminal" evidence="9">
    <location>
        <begin position="8"/>
        <end position="216"/>
    </location>
</feature>
<feature type="transmembrane region" description="Helical" evidence="8">
    <location>
        <begin position="132"/>
        <end position="150"/>
    </location>
</feature>
<dbReference type="OrthoDB" id="68581at2759"/>
<evidence type="ECO:0000259" key="9">
    <source>
        <dbReference type="Pfam" id="PF10277"/>
    </source>
</evidence>
<evidence type="ECO:0000313" key="12">
    <source>
        <dbReference type="WBParaSite" id="HNAJ_0000329801-mRNA-1"/>
    </source>
</evidence>
<dbReference type="InterPro" id="IPR039545">
    <property type="entry name" value="PGAP2"/>
</dbReference>
<accession>A0A0R3T8B0</accession>
<evidence type="ECO:0000256" key="7">
    <source>
        <dbReference type="ARBA" id="ARBA00023136"/>
    </source>
</evidence>
<dbReference type="GO" id="GO:0000139">
    <property type="term" value="C:Golgi membrane"/>
    <property type="evidence" value="ECO:0007669"/>
    <property type="project" value="UniProtKB-SubCell"/>
</dbReference>
<comment type="similarity">
    <text evidence="2">Belongs to the PGAP2 family.</text>
</comment>
<proteinExistence type="inferred from homology"/>
<protein>
    <submittedName>
        <fullName evidence="12">Post-GPI attachment to proteins factor 2</fullName>
    </submittedName>
</protein>
<evidence type="ECO:0000256" key="6">
    <source>
        <dbReference type="ARBA" id="ARBA00023034"/>
    </source>
</evidence>
<dbReference type="STRING" id="102285.A0A0R3T8B0"/>
<reference evidence="12" key="1">
    <citation type="submission" date="2017-02" db="UniProtKB">
        <authorList>
            <consortium name="WormBaseParasite"/>
        </authorList>
    </citation>
    <scope>IDENTIFICATION</scope>
</reference>
<dbReference type="PANTHER" id="PTHR12892">
    <property type="entry name" value="FGF RECEPTOR ACTIVATING PROTEIN 1"/>
    <property type="match status" value="1"/>
</dbReference>
<keyword evidence="6" id="KW-0333">Golgi apparatus</keyword>
<keyword evidence="4 8" id="KW-0812">Transmembrane</keyword>
<feature type="transmembrane region" description="Helical" evidence="8">
    <location>
        <begin position="7"/>
        <end position="29"/>
    </location>
</feature>